<feature type="region of interest" description="Disordered" evidence="1">
    <location>
        <begin position="195"/>
        <end position="237"/>
    </location>
</feature>
<feature type="compositionally biased region" description="Low complexity" evidence="1">
    <location>
        <begin position="423"/>
        <end position="447"/>
    </location>
</feature>
<feature type="compositionally biased region" description="Acidic residues" evidence="1">
    <location>
        <begin position="364"/>
        <end position="383"/>
    </location>
</feature>
<dbReference type="AlphaFoldDB" id="A0A0D1BWK6"/>
<evidence type="ECO:0000256" key="1">
    <source>
        <dbReference type="SAM" id="MobiDB-lite"/>
    </source>
</evidence>
<dbReference type="PANTHER" id="PTHR12205">
    <property type="entry name" value="CENTROMERE/KINETOCHORE PROTEIN ZW10"/>
    <property type="match status" value="1"/>
</dbReference>
<dbReference type="InterPro" id="IPR055148">
    <property type="entry name" value="ZW10_C_2"/>
</dbReference>
<feature type="domain" description="ZW10 C-terminal helical" evidence="3">
    <location>
        <begin position="1010"/>
        <end position="1156"/>
    </location>
</feature>
<organism evidence="4 5">
    <name type="scientific">Mycosarcoma maydis</name>
    <name type="common">Corn smut fungus</name>
    <name type="synonym">Ustilago maydis</name>
    <dbReference type="NCBI Taxonomy" id="5270"/>
    <lineage>
        <taxon>Eukaryota</taxon>
        <taxon>Fungi</taxon>
        <taxon>Dikarya</taxon>
        <taxon>Basidiomycota</taxon>
        <taxon>Ustilaginomycotina</taxon>
        <taxon>Ustilaginomycetes</taxon>
        <taxon>Ustilaginales</taxon>
        <taxon>Ustilaginaceae</taxon>
        <taxon>Mycosarcoma</taxon>
    </lineage>
</organism>
<protein>
    <recommendedName>
        <fullName evidence="6">Retrograde transport protein Dsl1 C-terminal domain-containing protein</fullName>
    </recommendedName>
</protein>
<proteinExistence type="predicted"/>
<dbReference type="EMBL" id="CM003158">
    <property type="protein sequence ID" value="KIS66377.1"/>
    <property type="molecule type" value="Genomic_DNA"/>
</dbReference>
<dbReference type="InterPro" id="IPR046362">
    <property type="entry name" value="Zw10/DSL1_C_sf"/>
</dbReference>
<feature type="compositionally biased region" description="Low complexity" evidence="1">
    <location>
        <begin position="201"/>
        <end position="211"/>
    </location>
</feature>
<feature type="compositionally biased region" description="Polar residues" evidence="1">
    <location>
        <begin position="595"/>
        <end position="604"/>
    </location>
</feature>
<feature type="region of interest" description="Disordered" evidence="1">
    <location>
        <begin position="272"/>
        <end position="302"/>
    </location>
</feature>
<feature type="region of interest" description="Disordered" evidence="1">
    <location>
        <begin position="523"/>
        <end position="604"/>
    </location>
</feature>
<accession>A0A0D1BWK6</accession>
<dbReference type="GO" id="GO:0006888">
    <property type="term" value="P:endoplasmic reticulum to Golgi vesicle-mediated transport"/>
    <property type="evidence" value="ECO:0000318"/>
    <property type="project" value="GO_Central"/>
</dbReference>
<dbReference type="GO" id="GO:0007094">
    <property type="term" value="P:mitotic spindle assembly checkpoint signaling"/>
    <property type="evidence" value="ECO:0000318"/>
    <property type="project" value="GO_Central"/>
</dbReference>
<dbReference type="Proteomes" id="UP000000561">
    <property type="component" value="Chromosome 19"/>
</dbReference>
<gene>
    <name evidence="4" type="ORF">UMAG_05371</name>
</gene>
<name>A0A0D1BWK6_MYCMD</name>
<dbReference type="Pfam" id="PF22766">
    <property type="entry name" value="ZW10_C2"/>
    <property type="match status" value="1"/>
</dbReference>
<dbReference type="OMA" id="NRFARCE"/>
<dbReference type="GO" id="GO:0005737">
    <property type="term" value="C:cytoplasm"/>
    <property type="evidence" value="ECO:0007669"/>
    <property type="project" value="GOC"/>
</dbReference>
<dbReference type="VEuPathDB" id="FungiDB:UMAG_05371"/>
<dbReference type="GO" id="GO:1990423">
    <property type="term" value="C:RZZ complex"/>
    <property type="evidence" value="ECO:0000318"/>
    <property type="project" value="GO_Central"/>
</dbReference>
<reference evidence="4 5" key="1">
    <citation type="journal article" date="2006" name="Nature">
        <title>Insights from the genome of the biotrophic fungal plant pathogen Ustilago maydis.</title>
        <authorList>
            <person name="Kamper J."/>
            <person name="Kahmann R."/>
            <person name="Bolker M."/>
            <person name="Ma L.J."/>
            <person name="Brefort T."/>
            <person name="Saville B.J."/>
            <person name="Banuett F."/>
            <person name="Kronstad J.W."/>
            <person name="Gold S.E."/>
            <person name="Muller O."/>
            <person name="Perlin M.H."/>
            <person name="Wosten H.A."/>
            <person name="de Vries R."/>
            <person name="Ruiz-Herrera J."/>
            <person name="Reynaga-Pena C.G."/>
            <person name="Snetselaar K."/>
            <person name="McCann M."/>
            <person name="Perez-Martin J."/>
            <person name="Feldbrugge M."/>
            <person name="Basse C.W."/>
            <person name="Steinberg G."/>
            <person name="Ibeas J.I."/>
            <person name="Holloman W."/>
            <person name="Guzman P."/>
            <person name="Farman M."/>
            <person name="Stajich J.E."/>
            <person name="Sentandreu R."/>
            <person name="Gonzalez-Prieto J.M."/>
            <person name="Kennell J.C."/>
            <person name="Molina L."/>
            <person name="Schirawski J."/>
            <person name="Mendoza-Mendoza A."/>
            <person name="Greilinger D."/>
            <person name="Munch K."/>
            <person name="Rossel N."/>
            <person name="Scherer M."/>
            <person name="Vranes M."/>
            <person name="Ladendorf O."/>
            <person name="Vincon V."/>
            <person name="Fuchs U."/>
            <person name="Sandrock B."/>
            <person name="Meng S."/>
            <person name="Ho E.C."/>
            <person name="Cahill M.J."/>
            <person name="Boyce K.J."/>
            <person name="Klose J."/>
            <person name="Klosterman S.J."/>
            <person name="Deelstra H.J."/>
            <person name="Ortiz-Castellanos L."/>
            <person name="Li W."/>
            <person name="Sanchez-Alonso P."/>
            <person name="Schreier P.H."/>
            <person name="Hauser-Hahn I."/>
            <person name="Vaupel M."/>
            <person name="Koopmann E."/>
            <person name="Friedrich G."/>
            <person name="Voss H."/>
            <person name="Schluter T."/>
            <person name="Margolis J."/>
            <person name="Platt D."/>
            <person name="Swimmer C."/>
            <person name="Gnirke A."/>
            <person name="Chen F."/>
            <person name="Vysotskaia V."/>
            <person name="Mannhaupt G."/>
            <person name="Guldener U."/>
            <person name="Munsterkotter M."/>
            <person name="Haase D."/>
            <person name="Oesterheld M."/>
            <person name="Mewes H.W."/>
            <person name="Mauceli E.W."/>
            <person name="DeCaprio D."/>
            <person name="Wade C.M."/>
            <person name="Butler J."/>
            <person name="Young S."/>
            <person name="Jaffe D.B."/>
            <person name="Calvo S."/>
            <person name="Nusbaum C."/>
            <person name="Galagan J."/>
            <person name="Birren B.W."/>
        </authorList>
    </citation>
    <scope>NUCLEOTIDE SEQUENCE [LARGE SCALE GENOMIC DNA]</scope>
    <source>
        <strain evidence="5">DSM 14603 / FGSC 9021 / UM521</strain>
    </source>
</reference>
<dbReference type="Gene3D" id="1.10.357.150">
    <property type="match status" value="1"/>
</dbReference>
<feature type="compositionally biased region" description="Acidic residues" evidence="1">
    <location>
        <begin position="680"/>
        <end position="689"/>
    </location>
</feature>
<feature type="compositionally biased region" description="Low complexity" evidence="1">
    <location>
        <begin position="318"/>
        <end position="333"/>
    </location>
</feature>
<evidence type="ECO:0008006" key="6">
    <source>
        <dbReference type="Google" id="ProtNLM"/>
    </source>
</evidence>
<dbReference type="KEGG" id="uma:UMAG_05371"/>
<dbReference type="GeneID" id="23565284"/>
<feature type="domain" description="Centromere/kinetochore protein zw10 C-terminal" evidence="2">
    <location>
        <begin position="838"/>
        <end position="987"/>
    </location>
</feature>
<dbReference type="RefSeq" id="XP_011392069.1">
    <property type="nucleotide sequence ID" value="XM_011393767.1"/>
</dbReference>
<feature type="compositionally biased region" description="Polar residues" evidence="1">
    <location>
        <begin position="794"/>
        <end position="806"/>
    </location>
</feature>
<keyword evidence="5" id="KW-1185">Reference proteome</keyword>
<feature type="compositionally biased region" description="Low complexity" evidence="1">
    <location>
        <begin position="582"/>
        <end position="594"/>
    </location>
</feature>
<dbReference type="PANTHER" id="PTHR12205:SF0">
    <property type="entry name" value="CENTROMERE_KINETOCHORE PROTEIN ZW10 HOMOLOG"/>
    <property type="match status" value="1"/>
</dbReference>
<evidence type="ECO:0000259" key="2">
    <source>
        <dbReference type="Pfam" id="PF20666"/>
    </source>
</evidence>
<dbReference type="InParanoid" id="A0A0D1BWK6"/>
<dbReference type="OrthoDB" id="534815at2759"/>
<feature type="compositionally biased region" description="Acidic residues" evidence="1">
    <location>
        <begin position="529"/>
        <end position="539"/>
    </location>
</feature>
<dbReference type="eggNOG" id="KOG2163">
    <property type="taxonomic scope" value="Eukaryota"/>
</dbReference>
<dbReference type="STRING" id="237631.A0A0D1BWK6"/>
<feature type="region of interest" description="Disordered" evidence="1">
    <location>
        <begin position="315"/>
        <end position="396"/>
    </location>
</feature>
<feature type="compositionally biased region" description="Polar residues" evidence="1">
    <location>
        <begin position="544"/>
        <end position="563"/>
    </location>
</feature>
<evidence type="ECO:0000259" key="3">
    <source>
        <dbReference type="Pfam" id="PF22766"/>
    </source>
</evidence>
<evidence type="ECO:0000313" key="5">
    <source>
        <dbReference type="Proteomes" id="UP000000561"/>
    </source>
</evidence>
<feature type="compositionally biased region" description="Basic and acidic residues" evidence="1">
    <location>
        <begin position="749"/>
        <end position="759"/>
    </location>
</feature>
<evidence type="ECO:0000313" key="4">
    <source>
        <dbReference type="EMBL" id="KIS66377.1"/>
    </source>
</evidence>
<feature type="compositionally biased region" description="Low complexity" evidence="1">
    <location>
        <begin position="731"/>
        <end position="748"/>
    </location>
</feature>
<dbReference type="Pfam" id="PF20666">
    <property type="entry name" value="ZW10_C"/>
    <property type="match status" value="1"/>
</dbReference>
<dbReference type="InterPro" id="IPR048343">
    <property type="entry name" value="ZW10_C"/>
</dbReference>
<sequence>MSAPAARQDATLSAASFLASINAESSTSFGSDVSTSAAKSTPSLPISAKVALIDAQIESLEARIEQTITTHAAVLRERAGSTRTVDRNLNQLWRSVNQTSSRIVTIGPQLTPIASEYHEALAQSSKQRLLISVLSDLLAATRQLEVVEKLQRQPESSTFKDQLALATNLMQPFRSSPALQNLPAVLELQTRLDRLEKESTKSSSSRQSTNTIQEAPPDQVRATTTSSISKHMDVPNVDNTPALSPALKVLEAARAIIVSRDAQAGWKEIRIELDAPSPPPPDTFIPAPQASLPKMQPSTSSIDARPEHMLSEEMYPGSASLTRTSSSSSASNARSRHKPRLGARVIRPQDQLGSGPFNAQDTSLDGDGDGDGWGLDEDDEDLTDAPHAASTNTAAHQSHPALIAGLPIHQSVASLARDERFGSPSSSVVMQRSMSSASSQQSALAMQEPASHREAADSNDVDAWGLGEDESNDEADAWDLNDDNVMQQSPESPNKTRASVLPLNGSVTAPSLTVAAPAHDAWGVQDGNADADDDPWETEEPSKQTESAVNTTVAASARQSNAELSFPDADEPLETADQPEQSAAQLASRAAGSAPTSTPQLQHDLIPSSSTALEGNADTFVLVTEQIKPSAQAQQGPTLVASHDAEQKVEVTRSTSFVAEVPASVEAAQVFEQPIATGANEDEAEEQDADAWGFEESSSASEADRAELAPITPLQKQTALEKLAAQEASTVKTKAVSAPSAAAVSVKSTRQDSQARESDIASSPSSPSGWGEDFSDPESIDVPASGSHEKRAAQPNTNRIASSIRSVSRDRESVAGTAAGDAQKLSNATPSAATELKEECTISQRSLDLVNLAESTMSSVLAKLQGGHATDGDEDKDNVEALAGTVFKIFELHRALMPVAHGEVLRDVPSLAMQFFNDCEYLARELSRLVADKGGDIATAWIAHDMEAAKRWKSKELVKLEQEATMTRSLGQRWFEAQMTAQTKILLDTLMEADGFARTFDDHRFARCERCIKQVVQTLQQLSKAWRPVLITSRFHAAIGGLVDLVFQKILHDVLDLEDIGESESEKIASLVKTLGSLESLFTAEGAEEASAAPLWVPSWFKTSYLIEILTGSLVDIEFLAFEAGALVDYSRKELTVLIKALFADTPNRAKLLRRIESAPVEVLAH</sequence>
<feature type="region of interest" description="Disordered" evidence="1">
    <location>
        <begin position="423"/>
        <end position="457"/>
    </location>
</feature>
<feature type="region of interest" description="Disordered" evidence="1">
    <location>
        <begin position="730"/>
        <end position="832"/>
    </location>
</feature>
<feature type="region of interest" description="Disordered" evidence="1">
    <location>
        <begin position="679"/>
        <end position="708"/>
    </location>
</feature>